<dbReference type="EMBL" id="FWDM01000035">
    <property type="protein sequence ID" value="SLM15207.1"/>
    <property type="molecule type" value="Genomic_DNA"/>
</dbReference>
<name>A0A3P3XL42_9SPIR</name>
<dbReference type="InterPro" id="IPR006680">
    <property type="entry name" value="Amidohydro-rel"/>
</dbReference>
<reference evidence="4" key="1">
    <citation type="submission" date="2017-02" db="EMBL/GenBank/DDBJ databases">
        <authorList>
            <person name="Regsiter A."/>
            <person name="William W."/>
        </authorList>
    </citation>
    <scope>NUCLEOTIDE SEQUENCE</scope>
    <source>
        <strain evidence="4">Bib</strain>
    </source>
</reference>
<dbReference type="Gene3D" id="3.20.20.140">
    <property type="entry name" value="Metal-dependent hydrolases"/>
    <property type="match status" value="1"/>
</dbReference>
<sequence>MRVIDSHVHFPENWIIDNGDPFEVSAPGKGTGYTSGRTKSSPSDAAKPAANKHAQWMENEKARWESAWQFPAPEEISLEEGEKRWSNECSRYDFLKAVVFVTAGSNQFASELVARHPNQFRAYAHHDPMLSDAAERLEKALTEQHLCGYKILGPKVDTPLSDKRFDPIWEVAQSHEIPVLIHFGIMGAAGGIASHVNINPLAIHDVAKRFPDMPIIVPHFGTGYLFETLNLCWACPNVYIDTSGSNQWMRWMPFDVTLESLFRKFHETIGASRIIFGTDSSWFPRGFTIDYLKAQNRAMSDVGYSEDEKDMVLYRNIVYLLKMEHL</sequence>
<dbReference type="PANTHER" id="PTHR21240">
    <property type="entry name" value="2-AMINO-3-CARBOXYLMUCONATE-6-SEMIALDEHYDE DECARBOXYLASE"/>
    <property type="match status" value="1"/>
</dbReference>
<protein>
    <submittedName>
        <fullName evidence="4">Amidohydrolase 2</fullName>
    </submittedName>
</protein>
<proteinExistence type="predicted"/>
<gene>
    <name evidence="4" type="ORF">SPIROBIBN47_400015</name>
</gene>
<feature type="region of interest" description="Disordered" evidence="2">
    <location>
        <begin position="26"/>
        <end position="50"/>
    </location>
</feature>
<dbReference type="Pfam" id="PF04909">
    <property type="entry name" value="Amidohydro_2"/>
    <property type="match status" value="1"/>
</dbReference>
<dbReference type="PANTHER" id="PTHR21240:SF28">
    <property type="entry name" value="ISO-OROTATE DECARBOXYLASE (EUROFUNG)"/>
    <property type="match status" value="1"/>
</dbReference>
<evidence type="ECO:0000259" key="3">
    <source>
        <dbReference type="Pfam" id="PF04909"/>
    </source>
</evidence>
<feature type="domain" description="Amidohydrolase-related" evidence="3">
    <location>
        <begin position="4"/>
        <end position="317"/>
    </location>
</feature>
<keyword evidence="4" id="KW-0378">Hydrolase</keyword>
<dbReference type="GO" id="GO:0016787">
    <property type="term" value="F:hydrolase activity"/>
    <property type="evidence" value="ECO:0007669"/>
    <property type="project" value="UniProtKB-KW"/>
</dbReference>
<evidence type="ECO:0000256" key="2">
    <source>
        <dbReference type="SAM" id="MobiDB-lite"/>
    </source>
</evidence>
<dbReference type="InterPro" id="IPR032466">
    <property type="entry name" value="Metal_Hydrolase"/>
</dbReference>
<evidence type="ECO:0000313" key="4">
    <source>
        <dbReference type="EMBL" id="SLM15207.1"/>
    </source>
</evidence>
<dbReference type="GO" id="GO:0016831">
    <property type="term" value="F:carboxy-lyase activity"/>
    <property type="evidence" value="ECO:0007669"/>
    <property type="project" value="InterPro"/>
</dbReference>
<organism evidence="4">
    <name type="scientific">uncultured spirochete</name>
    <dbReference type="NCBI Taxonomy" id="156406"/>
    <lineage>
        <taxon>Bacteria</taxon>
        <taxon>Pseudomonadati</taxon>
        <taxon>Spirochaetota</taxon>
        <taxon>Spirochaetia</taxon>
        <taxon>Spirochaetales</taxon>
        <taxon>environmental samples</taxon>
    </lineage>
</organism>
<dbReference type="AlphaFoldDB" id="A0A3P3XL42"/>
<feature type="compositionally biased region" description="Low complexity" evidence="2">
    <location>
        <begin position="39"/>
        <end position="49"/>
    </location>
</feature>
<dbReference type="GO" id="GO:0019748">
    <property type="term" value="P:secondary metabolic process"/>
    <property type="evidence" value="ECO:0007669"/>
    <property type="project" value="TreeGrafter"/>
</dbReference>
<evidence type="ECO:0000256" key="1">
    <source>
        <dbReference type="ARBA" id="ARBA00023239"/>
    </source>
</evidence>
<keyword evidence="1" id="KW-0456">Lyase</keyword>
<accession>A0A3P3XL42</accession>
<dbReference type="GO" id="GO:0005737">
    <property type="term" value="C:cytoplasm"/>
    <property type="evidence" value="ECO:0007669"/>
    <property type="project" value="TreeGrafter"/>
</dbReference>
<dbReference type="InterPro" id="IPR032465">
    <property type="entry name" value="ACMSD"/>
</dbReference>
<dbReference type="SUPFAM" id="SSF51556">
    <property type="entry name" value="Metallo-dependent hydrolases"/>
    <property type="match status" value="1"/>
</dbReference>